<evidence type="ECO:0000256" key="10">
    <source>
        <dbReference type="SAM" id="Phobius"/>
    </source>
</evidence>
<comment type="similarity">
    <text evidence="2">Belongs to the YajC family.</text>
</comment>
<keyword evidence="7 10" id="KW-1133">Transmembrane helix</keyword>
<organism evidence="11 12">
    <name type="scientific">Irregularibacter muris</name>
    <dbReference type="NCBI Taxonomy" id="1796619"/>
    <lineage>
        <taxon>Bacteria</taxon>
        <taxon>Bacillati</taxon>
        <taxon>Bacillota</taxon>
        <taxon>Clostridia</taxon>
        <taxon>Eubacteriales</taxon>
        <taxon>Eubacteriaceae</taxon>
        <taxon>Irregularibacter</taxon>
    </lineage>
</organism>
<evidence type="ECO:0000256" key="5">
    <source>
        <dbReference type="ARBA" id="ARBA00022692"/>
    </source>
</evidence>
<comment type="subcellular location">
    <subcellularLocation>
        <location evidence="1">Cell membrane</location>
        <topology evidence="1">Single-pass membrane protein</topology>
    </subcellularLocation>
</comment>
<sequence length="89" mass="10130">MPQQYQPLIMLVLMFAVLYLLILRPQQKKDKQIKEMRANLKTGNQVITIGGIYGKILNLHDEIITLEVGGDKVKIKIGRWAVAEVIEEA</sequence>
<dbReference type="Pfam" id="PF02699">
    <property type="entry name" value="YajC"/>
    <property type="match status" value="1"/>
</dbReference>
<evidence type="ECO:0000256" key="4">
    <source>
        <dbReference type="ARBA" id="ARBA00022475"/>
    </source>
</evidence>
<dbReference type="RefSeq" id="WP_257529668.1">
    <property type="nucleotide sequence ID" value="NZ_JANKAS010000002.1"/>
</dbReference>
<evidence type="ECO:0000256" key="1">
    <source>
        <dbReference type="ARBA" id="ARBA00004162"/>
    </source>
</evidence>
<dbReference type="PRINTS" id="PR01853">
    <property type="entry name" value="YAJCTRNLCASE"/>
</dbReference>
<keyword evidence="4" id="KW-1003">Cell membrane</keyword>
<keyword evidence="3" id="KW-0813">Transport</keyword>
<evidence type="ECO:0000256" key="6">
    <source>
        <dbReference type="ARBA" id="ARBA00022927"/>
    </source>
</evidence>
<evidence type="ECO:0000256" key="3">
    <source>
        <dbReference type="ARBA" id="ARBA00022448"/>
    </source>
</evidence>
<dbReference type="GO" id="GO:0005886">
    <property type="term" value="C:plasma membrane"/>
    <property type="evidence" value="ECO:0007669"/>
    <property type="project" value="UniProtKB-SubCell"/>
</dbReference>
<evidence type="ECO:0000313" key="11">
    <source>
        <dbReference type="EMBL" id="MCR1898212.1"/>
    </source>
</evidence>
<dbReference type="SMART" id="SM01323">
    <property type="entry name" value="YajC"/>
    <property type="match status" value="1"/>
</dbReference>
<reference evidence="11" key="1">
    <citation type="submission" date="2022-07" db="EMBL/GenBank/DDBJ databases">
        <title>Enhanced cultured diversity of the mouse gut microbiota enables custom-made synthetic communities.</title>
        <authorList>
            <person name="Afrizal A."/>
        </authorList>
    </citation>
    <scope>NUCLEOTIDE SEQUENCE</scope>
    <source>
        <strain evidence="11">DSM 28593</strain>
    </source>
</reference>
<dbReference type="Proteomes" id="UP001205748">
    <property type="component" value="Unassembled WGS sequence"/>
</dbReference>
<gene>
    <name evidence="11" type="primary">yajC</name>
    <name evidence="11" type="ORF">NSA47_04315</name>
</gene>
<dbReference type="InterPro" id="IPR003849">
    <property type="entry name" value="Preprotein_translocase_YajC"/>
</dbReference>
<protein>
    <submittedName>
        <fullName evidence="11">Preprotein translocase subunit YajC</fullName>
    </submittedName>
</protein>
<keyword evidence="6" id="KW-0653">Protein transport</keyword>
<dbReference type="EMBL" id="JANKAS010000002">
    <property type="protein sequence ID" value="MCR1898212.1"/>
    <property type="molecule type" value="Genomic_DNA"/>
</dbReference>
<dbReference type="PANTHER" id="PTHR33909">
    <property type="entry name" value="SEC TRANSLOCON ACCESSORY COMPLEX SUBUNIT YAJC"/>
    <property type="match status" value="1"/>
</dbReference>
<dbReference type="GO" id="GO:0015031">
    <property type="term" value="P:protein transport"/>
    <property type="evidence" value="ECO:0007669"/>
    <property type="project" value="UniProtKB-KW"/>
</dbReference>
<evidence type="ECO:0000313" key="12">
    <source>
        <dbReference type="Proteomes" id="UP001205748"/>
    </source>
</evidence>
<evidence type="ECO:0000256" key="8">
    <source>
        <dbReference type="ARBA" id="ARBA00023010"/>
    </source>
</evidence>
<feature type="transmembrane region" description="Helical" evidence="10">
    <location>
        <begin position="6"/>
        <end position="23"/>
    </location>
</feature>
<evidence type="ECO:0000256" key="9">
    <source>
        <dbReference type="ARBA" id="ARBA00023136"/>
    </source>
</evidence>
<proteinExistence type="inferred from homology"/>
<keyword evidence="9 10" id="KW-0472">Membrane</keyword>
<evidence type="ECO:0000256" key="7">
    <source>
        <dbReference type="ARBA" id="ARBA00022989"/>
    </source>
</evidence>
<keyword evidence="12" id="KW-1185">Reference proteome</keyword>
<dbReference type="PANTHER" id="PTHR33909:SF1">
    <property type="entry name" value="SEC TRANSLOCON ACCESSORY COMPLEX SUBUNIT YAJC"/>
    <property type="match status" value="1"/>
</dbReference>
<dbReference type="NCBIfam" id="TIGR00739">
    <property type="entry name" value="yajC"/>
    <property type="match status" value="1"/>
</dbReference>
<evidence type="ECO:0000256" key="2">
    <source>
        <dbReference type="ARBA" id="ARBA00006742"/>
    </source>
</evidence>
<keyword evidence="5 10" id="KW-0812">Transmembrane</keyword>
<name>A0AAE3HD60_9FIRM</name>
<accession>A0AAE3HD60</accession>
<comment type="caution">
    <text evidence="11">The sequence shown here is derived from an EMBL/GenBank/DDBJ whole genome shotgun (WGS) entry which is preliminary data.</text>
</comment>
<dbReference type="AlphaFoldDB" id="A0AAE3HD60"/>
<keyword evidence="8" id="KW-0811">Translocation</keyword>